<evidence type="ECO:0000313" key="3">
    <source>
        <dbReference type="Proteomes" id="UP001195769"/>
    </source>
</evidence>
<feature type="region of interest" description="Disordered" evidence="1">
    <location>
        <begin position="1"/>
        <end position="77"/>
    </location>
</feature>
<protein>
    <submittedName>
        <fullName evidence="2">Uncharacterized protein</fullName>
    </submittedName>
</protein>
<feature type="region of interest" description="Disordered" evidence="1">
    <location>
        <begin position="690"/>
        <end position="710"/>
    </location>
</feature>
<accession>A0AAD4DRW0</accession>
<name>A0AAD4DRW0_9AGAM</name>
<organism evidence="2 3">
    <name type="scientific">Suillus fuscotomentosus</name>
    <dbReference type="NCBI Taxonomy" id="1912939"/>
    <lineage>
        <taxon>Eukaryota</taxon>
        <taxon>Fungi</taxon>
        <taxon>Dikarya</taxon>
        <taxon>Basidiomycota</taxon>
        <taxon>Agaricomycotina</taxon>
        <taxon>Agaricomycetes</taxon>
        <taxon>Agaricomycetidae</taxon>
        <taxon>Boletales</taxon>
        <taxon>Suillineae</taxon>
        <taxon>Suillaceae</taxon>
        <taxon>Suillus</taxon>
    </lineage>
</organism>
<dbReference type="Proteomes" id="UP001195769">
    <property type="component" value="Unassembled WGS sequence"/>
</dbReference>
<feature type="compositionally biased region" description="Pro residues" evidence="1">
    <location>
        <begin position="25"/>
        <end position="66"/>
    </location>
</feature>
<dbReference type="RefSeq" id="XP_041218293.1">
    <property type="nucleotide sequence ID" value="XM_041376064.1"/>
</dbReference>
<dbReference type="InterPro" id="IPR041078">
    <property type="entry name" value="Plavaka"/>
</dbReference>
<dbReference type="Pfam" id="PF18759">
    <property type="entry name" value="Plavaka"/>
    <property type="match status" value="1"/>
</dbReference>
<feature type="compositionally biased region" description="Acidic residues" evidence="1">
    <location>
        <begin position="695"/>
        <end position="706"/>
    </location>
</feature>
<sequence>MRGSSPRQYPPADPLPDFHQTDPGPNEPDPGPNEPDPGPNEPDPGPNEPDPGPNEPDPGPNEPDPGPNESNPDLNQPAHELDDIKVEHHPHSQIPSTVHRFSEFSRSCPTEDYVPRNDSPWEPFRTRLDFEVAEIALEAAMTKDQTNRLINLIHRSASGNDTFTLHNHDEVHSLWDLASQRYTRFQNDAVSVPLGNEVREFDMHYRPLWDWVLDLLRDKRLAPHFVFDAQCLSKFNGERFVRFIDEPWTADAFWKAQSQLPPDAKPLAFILYADKSKLSSFGSQKGYPIIARIANLPVHIRNSNTALGGGRVVGWLPIIVEDQEHAKKKNYVDFKNAVWHTSFYQLLASVAKHSNTGYWFECGDGIRRHLWPLILILSADYEEQCIMALIRGLKGKFPCPVCLVPQDEQSILRTHELRTSHQSEDILRTARSKPSEKEKEDHLKAFSLRNVENVFSRILHVDVHRALSFDRLHTNEEGLWGDHLWKEVKFWILDLGREAAVKLDKNFDELPRWPNLTHFSSVVAVDFTDGSVLGDLSKMIVFAAQDILTSSHCKLGQLLLRCIHYYVEFDIYVSLEVHTEDTIAAGRLALQKFSEMMDEYIAQSHPETNKNWNFPKKHLVSHAFDDILAKGVTRNYSTKPNEKMHGSLRKIYLQRTNFKNVASQILHYDEWLLTSTSMRSELDELDKYNQRDTCDPETNEVLDDSDAGTSKSTTIHAHLGSRQGNNSFSDIMHLHGTDRAFTNFRMKLNDFLNGFLPQNNIPLPDGRRIHMQAEDTITEFRFLRINYESLVDWCMHRDLLQCNPKFYGSPRYDCVIVNTANTPFFARLVYMFTCLVGGTEFPLALIQPYDVGIANSHRRRDNDMGLWRVRAKPRSSSEIISVRSIVRGAALARNPETDGDYFVIHTVDTDMFLRVKALQASAQPL</sequence>
<evidence type="ECO:0000256" key="1">
    <source>
        <dbReference type="SAM" id="MobiDB-lite"/>
    </source>
</evidence>
<gene>
    <name evidence="2" type="ORF">F5891DRAFT_964024</name>
</gene>
<evidence type="ECO:0000313" key="2">
    <source>
        <dbReference type="EMBL" id="KAG1891817.1"/>
    </source>
</evidence>
<dbReference type="GeneID" id="64670362"/>
<keyword evidence="3" id="KW-1185">Reference proteome</keyword>
<reference evidence="2" key="1">
    <citation type="journal article" date="2020" name="New Phytol.">
        <title>Comparative genomics reveals dynamic genome evolution in host specialist ectomycorrhizal fungi.</title>
        <authorList>
            <person name="Lofgren L.A."/>
            <person name="Nguyen N.H."/>
            <person name="Vilgalys R."/>
            <person name="Ruytinx J."/>
            <person name="Liao H.L."/>
            <person name="Branco S."/>
            <person name="Kuo A."/>
            <person name="LaButti K."/>
            <person name="Lipzen A."/>
            <person name="Andreopoulos W."/>
            <person name="Pangilinan J."/>
            <person name="Riley R."/>
            <person name="Hundley H."/>
            <person name="Na H."/>
            <person name="Barry K."/>
            <person name="Grigoriev I.V."/>
            <person name="Stajich J.E."/>
            <person name="Kennedy P.G."/>
        </authorList>
    </citation>
    <scope>NUCLEOTIDE SEQUENCE</scope>
    <source>
        <strain evidence="2">FC203</strain>
    </source>
</reference>
<dbReference type="EMBL" id="JABBWK010000121">
    <property type="protein sequence ID" value="KAG1891817.1"/>
    <property type="molecule type" value="Genomic_DNA"/>
</dbReference>
<dbReference type="AlphaFoldDB" id="A0AAD4DRW0"/>
<proteinExistence type="predicted"/>
<comment type="caution">
    <text evidence="2">The sequence shown here is derived from an EMBL/GenBank/DDBJ whole genome shotgun (WGS) entry which is preliminary data.</text>
</comment>
<feature type="region of interest" description="Disordered" evidence="1">
    <location>
        <begin position="89"/>
        <end position="117"/>
    </location>
</feature>